<dbReference type="Proteomes" id="UP001272773">
    <property type="component" value="Unassembled WGS sequence"/>
</dbReference>
<protein>
    <submittedName>
        <fullName evidence="2">TapY2 family type IVa secretion system protein</fullName>
    </submittedName>
</protein>
<sequence>MMRSIKYGLLLLLPGMLFTAQAAERQDVKCHLITSKGEQIAFYRWDLDKQQLFMARLSGKSLKDARGKRYFIREARECVLLKEAFSSEKARKLDEMTLR</sequence>
<comment type="caution">
    <text evidence="2">The sequence shown here is derived from an EMBL/GenBank/DDBJ whole genome shotgun (WGS) entry which is preliminary data.</text>
</comment>
<gene>
    <name evidence="2" type="ORF">SIL79_00720</name>
</gene>
<evidence type="ECO:0000313" key="2">
    <source>
        <dbReference type="EMBL" id="MDX6014902.1"/>
    </source>
</evidence>
<dbReference type="EMBL" id="JAWXXR010000001">
    <property type="protein sequence ID" value="MDX6014902.1"/>
    <property type="molecule type" value="Genomic_DNA"/>
</dbReference>
<proteinExistence type="predicted"/>
<keyword evidence="3" id="KW-1185">Reference proteome</keyword>
<feature type="signal peptide" evidence="1">
    <location>
        <begin position="1"/>
        <end position="22"/>
    </location>
</feature>
<accession>A0ABU4Q634</accession>
<name>A0ABU4Q634_9GAMM</name>
<keyword evidence="1" id="KW-0732">Signal</keyword>
<reference evidence="2 3" key="1">
    <citation type="submission" date="2023-11" db="EMBL/GenBank/DDBJ databases">
        <title>MicrobeMod: A computational toolkit for identifying prokaryotic methylation and restriction-modification with nanopore sequencing.</title>
        <authorList>
            <person name="Crits-Christoph A."/>
            <person name="Kang S.C."/>
            <person name="Lee H."/>
            <person name="Ostrov N."/>
        </authorList>
    </citation>
    <scope>NUCLEOTIDE SEQUENCE [LARGE SCALE GENOMIC DNA]</scope>
    <source>
        <strain evidence="2 3">ATCC BAA-2732</strain>
    </source>
</reference>
<dbReference type="GeneID" id="88621986"/>
<organism evidence="2 3">
    <name type="scientific">Shewanella indica</name>
    <dbReference type="NCBI Taxonomy" id="768528"/>
    <lineage>
        <taxon>Bacteria</taxon>
        <taxon>Pseudomonadati</taxon>
        <taxon>Pseudomonadota</taxon>
        <taxon>Gammaproteobacteria</taxon>
        <taxon>Alteromonadales</taxon>
        <taxon>Shewanellaceae</taxon>
        <taxon>Shewanella</taxon>
    </lineage>
</organism>
<dbReference type="NCBIfam" id="NF038109">
    <property type="entry name" value="tapY2_fam"/>
    <property type="match status" value="1"/>
</dbReference>
<evidence type="ECO:0000313" key="3">
    <source>
        <dbReference type="Proteomes" id="UP001272773"/>
    </source>
</evidence>
<dbReference type="RefSeq" id="WP_071477010.1">
    <property type="nucleotide sequence ID" value="NZ_JAVMKW010000005.1"/>
</dbReference>
<dbReference type="InterPro" id="IPR049848">
    <property type="entry name" value="TapY2-like"/>
</dbReference>
<evidence type="ECO:0000256" key="1">
    <source>
        <dbReference type="SAM" id="SignalP"/>
    </source>
</evidence>
<feature type="chain" id="PRO_5047298268" evidence="1">
    <location>
        <begin position="23"/>
        <end position="99"/>
    </location>
</feature>